<keyword evidence="3" id="KW-0442">Lipid degradation</keyword>
<evidence type="ECO:0000256" key="5">
    <source>
        <dbReference type="ARBA" id="ARBA00023027"/>
    </source>
</evidence>
<dbReference type="AlphaFoldDB" id="A0A6C1KGX2"/>
<organism evidence="10 11">
    <name type="scientific">Xanthobacter autotrophicus</name>
    <dbReference type="NCBI Taxonomy" id="280"/>
    <lineage>
        <taxon>Bacteria</taxon>
        <taxon>Pseudomonadati</taxon>
        <taxon>Pseudomonadota</taxon>
        <taxon>Alphaproteobacteria</taxon>
        <taxon>Hyphomicrobiales</taxon>
        <taxon>Xanthobacteraceae</taxon>
        <taxon>Xanthobacter</taxon>
    </lineage>
</organism>
<dbReference type="InterPro" id="IPR001753">
    <property type="entry name" value="Enoyl-CoA_hydra/iso"/>
</dbReference>
<evidence type="ECO:0000256" key="2">
    <source>
        <dbReference type="ARBA" id="ARBA00022832"/>
    </source>
</evidence>
<dbReference type="SUPFAM" id="SSF48179">
    <property type="entry name" value="6-phosphogluconate dehydrogenase C-terminal domain-like"/>
    <property type="match status" value="2"/>
</dbReference>
<dbReference type="OrthoDB" id="5389341at2"/>
<evidence type="ECO:0000256" key="7">
    <source>
        <dbReference type="ARBA" id="ARBA00049556"/>
    </source>
</evidence>
<dbReference type="InterPro" id="IPR029045">
    <property type="entry name" value="ClpP/crotonase-like_dom_sf"/>
</dbReference>
<evidence type="ECO:0000256" key="4">
    <source>
        <dbReference type="ARBA" id="ARBA00023002"/>
    </source>
</evidence>
<proteinExistence type="predicted"/>
<accession>A0A6C1KGX2</accession>
<dbReference type="Pfam" id="PF00378">
    <property type="entry name" value="ECH_1"/>
    <property type="match status" value="1"/>
</dbReference>
<keyword evidence="4" id="KW-0560">Oxidoreductase</keyword>
<dbReference type="Pfam" id="PF02737">
    <property type="entry name" value="3HCDH_N"/>
    <property type="match status" value="1"/>
</dbReference>
<dbReference type="InterPro" id="IPR008927">
    <property type="entry name" value="6-PGluconate_DH-like_C_sf"/>
</dbReference>
<evidence type="ECO:0000259" key="8">
    <source>
        <dbReference type="Pfam" id="PF00725"/>
    </source>
</evidence>
<dbReference type="GO" id="GO:0003857">
    <property type="term" value="F:(3S)-3-hydroxyacyl-CoA dehydrogenase (NAD+) activity"/>
    <property type="evidence" value="ECO:0007669"/>
    <property type="project" value="UniProtKB-EC"/>
</dbReference>
<dbReference type="Proteomes" id="UP000305131">
    <property type="component" value="Unassembled WGS sequence"/>
</dbReference>
<dbReference type="PANTHER" id="PTHR48075:SF7">
    <property type="entry name" value="3-HYDROXYACYL-COA DEHYDROGENASE-RELATED"/>
    <property type="match status" value="1"/>
</dbReference>
<dbReference type="Pfam" id="PF00725">
    <property type="entry name" value="3HCDH"/>
    <property type="match status" value="2"/>
</dbReference>
<dbReference type="InterPro" id="IPR036291">
    <property type="entry name" value="NAD(P)-bd_dom_sf"/>
</dbReference>
<gene>
    <name evidence="10" type="ORF">FBQ73_05215</name>
</gene>
<dbReference type="InterPro" id="IPR006108">
    <property type="entry name" value="3HC_DH_C"/>
</dbReference>
<evidence type="ECO:0000259" key="9">
    <source>
        <dbReference type="Pfam" id="PF02737"/>
    </source>
</evidence>
<evidence type="ECO:0000313" key="11">
    <source>
        <dbReference type="Proteomes" id="UP000305131"/>
    </source>
</evidence>
<dbReference type="Gene3D" id="3.40.50.720">
    <property type="entry name" value="NAD(P)-binding Rossmann-like Domain"/>
    <property type="match status" value="1"/>
</dbReference>
<feature type="domain" description="3-hydroxyacyl-CoA dehydrogenase C-terminal" evidence="8">
    <location>
        <begin position="363"/>
        <end position="411"/>
    </location>
</feature>
<dbReference type="SUPFAM" id="SSF51735">
    <property type="entry name" value="NAD(P)-binding Rossmann-fold domains"/>
    <property type="match status" value="1"/>
</dbReference>
<dbReference type="EMBL" id="VAUP01000015">
    <property type="protein sequence ID" value="TLX43522.1"/>
    <property type="molecule type" value="Genomic_DNA"/>
</dbReference>
<dbReference type="Gene3D" id="3.90.226.10">
    <property type="entry name" value="2-enoyl-CoA Hydratase, Chain A, domain 1"/>
    <property type="match status" value="1"/>
</dbReference>
<evidence type="ECO:0000256" key="6">
    <source>
        <dbReference type="ARBA" id="ARBA00023098"/>
    </source>
</evidence>
<reference evidence="10 11" key="1">
    <citation type="submission" date="2019-05" db="EMBL/GenBank/DDBJ databases">
        <authorList>
            <person name="Zhou X."/>
        </authorList>
    </citation>
    <scope>NUCLEOTIDE SEQUENCE [LARGE SCALE GENOMIC DNA]</scope>
    <source>
        <strain evidence="10 11">DSM 432</strain>
    </source>
</reference>
<dbReference type="PANTHER" id="PTHR48075">
    <property type="entry name" value="3-HYDROXYACYL-COA DEHYDROGENASE FAMILY PROTEIN"/>
    <property type="match status" value="1"/>
</dbReference>
<dbReference type="InterPro" id="IPR006176">
    <property type="entry name" value="3-OHacyl-CoA_DH_NAD-bd"/>
</dbReference>
<dbReference type="SUPFAM" id="SSF52096">
    <property type="entry name" value="ClpP/crotonase"/>
    <property type="match status" value="1"/>
</dbReference>
<comment type="pathway">
    <text evidence="1">Lipid metabolism; fatty acid beta-oxidation.</text>
</comment>
<feature type="domain" description="3-hydroxyacyl-CoA dehydrogenase NAD binding" evidence="9">
    <location>
        <begin position="20"/>
        <end position="204"/>
    </location>
</feature>
<dbReference type="CDD" id="cd06558">
    <property type="entry name" value="crotonase-like"/>
    <property type="match status" value="1"/>
</dbReference>
<evidence type="ECO:0000313" key="10">
    <source>
        <dbReference type="EMBL" id="TLX43522.1"/>
    </source>
</evidence>
<keyword evidence="5" id="KW-0520">NAD</keyword>
<comment type="catalytic activity">
    <reaction evidence="7">
        <text>a (3S)-3-hydroxyacyl-CoA + NAD(+) = a 3-oxoacyl-CoA + NADH + H(+)</text>
        <dbReference type="Rhea" id="RHEA:22432"/>
        <dbReference type="ChEBI" id="CHEBI:15378"/>
        <dbReference type="ChEBI" id="CHEBI:57318"/>
        <dbReference type="ChEBI" id="CHEBI:57540"/>
        <dbReference type="ChEBI" id="CHEBI:57945"/>
        <dbReference type="ChEBI" id="CHEBI:90726"/>
        <dbReference type="EC" id="1.1.1.35"/>
    </reaction>
</comment>
<dbReference type="GO" id="GO:0070403">
    <property type="term" value="F:NAD+ binding"/>
    <property type="evidence" value="ECO:0007669"/>
    <property type="project" value="InterPro"/>
</dbReference>
<protein>
    <submittedName>
        <fullName evidence="10">3-hydroxyacyl-CoA dehydrogenase</fullName>
    </submittedName>
</protein>
<dbReference type="GO" id="GO:0006635">
    <property type="term" value="P:fatty acid beta-oxidation"/>
    <property type="evidence" value="ECO:0007669"/>
    <property type="project" value="UniProtKB-UniPathway"/>
</dbReference>
<evidence type="ECO:0000256" key="1">
    <source>
        <dbReference type="ARBA" id="ARBA00005005"/>
    </source>
</evidence>
<dbReference type="RefSeq" id="WP_138398443.1">
    <property type="nucleotide sequence ID" value="NZ_JBAFVI010000001.1"/>
</dbReference>
<keyword evidence="2" id="KW-0276">Fatty acid metabolism</keyword>
<sequence>MTSETDIKSFADIGGFDIKKVAVIGAGVMGAGIAAHVANAGIEVLLLDIVPEGAANRNAIAEKAVEKLLKADPAAFMSKRAAKLVTAGNIEDNLADLATCDWIVEAVIERLDIKQALYAKIEAARRPGSAVSSNTSTIPLGDLTAGLPESFRRDFLITHFFNPPRYMRLLEIVAGTDTAPATVEAVARFADVKLGKTVVTCKDTPGFIANRLGTYWLQLAVGEAFRLGLKVEEADAVMGRPFGFPKTGVFGLIDLVGLDLMPHVQGSLKRALPLSDPFHATLRDEPLISKMIETGYTGRKGKGGFYRLNRDNGGKAKEAIDLATGAYRPQEKASVPELEDGGGRDIFALLEAPGTAGRYARSVMAKTLAYAARLVPEAADDIVAIDDAMRLGYNWKFGPFELIDKIGAARLASLLLADGEEVPALLALAADTPFYRVENGTRQSLALDGSYRDVARPEGVLLLADIKLKSQPLIKNGSAALWDIGDGVVCLEFTSKSNSLDEGIITLLGKALKLVKDKHKALVIYNEGSNFSVGANLGLALFACNIGAFGEVEKLVAAGQKTYQDMKYAPFPVVAAPSGLALGGGCEILLHASAVQAHAESYIGLVECGVGVLPAWGGCTAMLERWATDPKFPKGPMPAPSKVFETVSTATVAKSAAEAKELKFLRESDGITMNRDRLLADAKAKALALVEGYAPPKPVEFFLPGPTGKVAMDMAVAGFAKRGMATKHDTVVSGVLAEVLTGGSADHIEPVPAAKVLELERDGFMKLIRTTATLDRIEHILETGRPLRN</sequence>
<dbReference type="Gene3D" id="1.10.1040.50">
    <property type="match status" value="1"/>
</dbReference>
<comment type="caution">
    <text evidence="10">The sequence shown here is derived from an EMBL/GenBank/DDBJ whole genome shotgun (WGS) entry which is preliminary data.</text>
</comment>
<evidence type="ECO:0000256" key="3">
    <source>
        <dbReference type="ARBA" id="ARBA00022963"/>
    </source>
</evidence>
<name>A0A6C1KGX2_XANAU</name>
<keyword evidence="6" id="KW-0443">Lipid metabolism</keyword>
<dbReference type="UniPathway" id="UPA00659"/>
<dbReference type="GeneID" id="95772859"/>
<feature type="domain" description="3-hydroxyacyl-CoA dehydrogenase C-terminal" evidence="8">
    <location>
        <begin position="206"/>
        <end position="307"/>
    </location>
</feature>